<comment type="caution">
    <text evidence="3">The sequence shown here is derived from an EMBL/GenBank/DDBJ whole genome shotgun (WGS) entry which is preliminary data.</text>
</comment>
<dbReference type="InterPro" id="IPR046341">
    <property type="entry name" value="SET_dom_sf"/>
</dbReference>
<proteinExistence type="predicted"/>
<dbReference type="PANTHER" id="PTHR47332">
    <property type="entry name" value="SET DOMAIN-CONTAINING PROTEIN 5"/>
    <property type="match status" value="1"/>
</dbReference>
<keyword evidence="4" id="KW-1185">Reference proteome</keyword>
<dbReference type="SUPFAM" id="SSF82199">
    <property type="entry name" value="SET domain"/>
    <property type="match status" value="1"/>
</dbReference>
<feature type="domain" description="SET" evidence="2">
    <location>
        <begin position="153"/>
        <end position="314"/>
    </location>
</feature>
<dbReference type="Gene3D" id="2.170.270.10">
    <property type="entry name" value="SET domain"/>
    <property type="match status" value="1"/>
</dbReference>
<dbReference type="PANTHER" id="PTHR47332:SF4">
    <property type="entry name" value="SET DOMAIN-CONTAINING PROTEIN 5"/>
    <property type="match status" value="1"/>
</dbReference>
<gene>
    <name evidence="3" type="ORF">MKZ38_008735</name>
</gene>
<dbReference type="SMART" id="SM00317">
    <property type="entry name" value="SET"/>
    <property type="match status" value="1"/>
</dbReference>
<dbReference type="InterPro" id="IPR053185">
    <property type="entry name" value="SET_domain_protein"/>
</dbReference>
<organism evidence="3 4">
    <name type="scientific">Zalerion maritima</name>
    <dbReference type="NCBI Taxonomy" id="339359"/>
    <lineage>
        <taxon>Eukaryota</taxon>
        <taxon>Fungi</taxon>
        <taxon>Dikarya</taxon>
        <taxon>Ascomycota</taxon>
        <taxon>Pezizomycotina</taxon>
        <taxon>Sordariomycetes</taxon>
        <taxon>Lulworthiomycetidae</taxon>
        <taxon>Lulworthiales</taxon>
        <taxon>Lulworthiaceae</taxon>
        <taxon>Zalerion</taxon>
    </lineage>
</organism>
<evidence type="ECO:0000313" key="3">
    <source>
        <dbReference type="EMBL" id="KAJ2893372.1"/>
    </source>
</evidence>
<evidence type="ECO:0000259" key="2">
    <source>
        <dbReference type="PROSITE" id="PS50280"/>
    </source>
</evidence>
<dbReference type="EMBL" id="JAKWBI020000613">
    <property type="protein sequence ID" value="KAJ2893372.1"/>
    <property type="molecule type" value="Genomic_DNA"/>
</dbReference>
<name>A0AAD5WNZ5_9PEZI</name>
<dbReference type="AlphaFoldDB" id="A0AAD5WNZ5"/>
<feature type="region of interest" description="Disordered" evidence="1">
    <location>
        <begin position="94"/>
        <end position="114"/>
    </location>
</feature>
<dbReference type="InterPro" id="IPR001214">
    <property type="entry name" value="SET_dom"/>
</dbReference>
<dbReference type="CDD" id="cd20071">
    <property type="entry name" value="SET_SMYD"/>
    <property type="match status" value="1"/>
</dbReference>
<dbReference type="Pfam" id="PF00856">
    <property type="entry name" value="SET"/>
    <property type="match status" value="1"/>
</dbReference>
<reference evidence="3" key="1">
    <citation type="submission" date="2022-07" db="EMBL/GenBank/DDBJ databases">
        <title>Draft genome sequence of Zalerion maritima ATCC 34329, a (micro)plastics degrading marine fungus.</title>
        <authorList>
            <person name="Paco A."/>
            <person name="Goncalves M.F.M."/>
            <person name="Rocha-Santos T.A.P."/>
            <person name="Alves A."/>
        </authorList>
    </citation>
    <scope>NUCLEOTIDE SEQUENCE</scope>
    <source>
        <strain evidence="3">ATCC 34329</strain>
    </source>
</reference>
<evidence type="ECO:0000256" key="1">
    <source>
        <dbReference type="SAM" id="MobiDB-lite"/>
    </source>
</evidence>
<sequence length="471" mass="52735">MQSIKGGYTLCKRIGLLPTSIPPKSLFSRLSMYNGRHDEKKGTHITGGDGEGVVSIQQWIEQEVIREGRISHHAPRNSGPQKAVNRTSILPQLPYFASSSPSTPPAHSPTDPRGFANLNASLFSSKSNPFCNQHSNDGLVEEVSSVAGVGPLSAIKVRPSPGKGMGVFAMESISQDAVIMRDRLAFRIFPDEDDSERYRRFSNLSATAREDILKLSVHGHFGLHMSSLKGLVSSEVPPELVFKMMQLNDILITNGFGLIMNEMDGPAGLFLNASRINHSCVSNADVTCHSGSHDLVVLANRDIGRGEEITIRYDYNFLPRDDRQARLLDRGFLCRCPVCDLNNPESSAFEELLMDLRELCLDPCLDTAGRLIVGERWPYKVLDDASWRAQRRIKIYTGHHALRMCCWEAYQGAFDIAIAQYKLRPLRITLKRAIRLLELIMEQDMRNRGENSDITQENKKLYARLQRGDIP</sequence>
<dbReference type="Proteomes" id="UP001201980">
    <property type="component" value="Unassembled WGS sequence"/>
</dbReference>
<protein>
    <submittedName>
        <fullName evidence="3">SET domain-containing protein 5</fullName>
    </submittedName>
</protein>
<accession>A0AAD5WNZ5</accession>
<dbReference type="PROSITE" id="PS50280">
    <property type="entry name" value="SET"/>
    <property type="match status" value="1"/>
</dbReference>
<evidence type="ECO:0000313" key="4">
    <source>
        <dbReference type="Proteomes" id="UP001201980"/>
    </source>
</evidence>